<dbReference type="EMBL" id="JBEPMN010000009">
    <property type="protein sequence ID" value="MET3662202.1"/>
    <property type="molecule type" value="Genomic_DNA"/>
</dbReference>
<dbReference type="GO" id="GO:0016301">
    <property type="term" value="F:kinase activity"/>
    <property type="evidence" value="ECO:0007669"/>
    <property type="project" value="UniProtKB-KW"/>
</dbReference>
<keyword evidence="2" id="KW-0418">Kinase</keyword>
<keyword evidence="3" id="KW-1185">Reference proteome</keyword>
<organism evidence="2 3">
    <name type="scientific">Aquamicrobium ahrensii</name>
    <dbReference type="NCBI Taxonomy" id="469551"/>
    <lineage>
        <taxon>Bacteria</taxon>
        <taxon>Pseudomonadati</taxon>
        <taxon>Pseudomonadota</taxon>
        <taxon>Alphaproteobacteria</taxon>
        <taxon>Hyphomicrobiales</taxon>
        <taxon>Phyllobacteriaceae</taxon>
        <taxon>Aquamicrobium</taxon>
    </lineage>
</organism>
<dbReference type="PANTHER" id="PTHR10285">
    <property type="entry name" value="URIDINE KINASE"/>
    <property type="match status" value="1"/>
</dbReference>
<comment type="caution">
    <text evidence="2">The sequence shown here is derived from an EMBL/GenBank/DDBJ whole genome shotgun (WGS) entry which is preliminary data.</text>
</comment>
<evidence type="ECO:0000313" key="2">
    <source>
        <dbReference type="EMBL" id="MET3662202.1"/>
    </source>
</evidence>
<dbReference type="Pfam" id="PF00485">
    <property type="entry name" value="PRK"/>
    <property type="match status" value="1"/>
</dbReference>
<keyword evidence="2" id="KW-0808">Transferase</keyword>
<dbReference type="InterPro" id="IPR027417">
    <property type="entry name" value="P-loop_NTPase"/>
</dbReference>
<proteinExistence type="predicted"/>
<feature type="domain" description="Phosphoribulokinase/uridine kinase" evidence="1">
    <location>
        <begin position="22"/>
        <end position="157"/>
    </location>
</feature>
<dbReference type="Proteomes" id="UP001549143">
    <property type="component" value="Unassembled WGS sequence"/>
</dbReference>
<dbReference type="InterPro" id="IPR006083">
    <property type="entry name" value="PRK/URK"/>
</dbReference>
<gene>
    <name evidence="2" type="ORF">ABID44_002536</name>
</gene>
<evidence type="ECO:0000313" key="3">
    <source>
        <dbReference type="Proteomes" id="UP001549143"/>
    </source>
</evidence>
<reference evidence="2 3" key="1">
    <citation type="submission" date="2024-06" db="EMBL/GenBank/DDBJ databases">
        <title>Genomic Encyclopedia of Type Strains, Phase IV (KMG-IV): sequencing the most valuable type-strain genomes for metagenomic binning, comparative biology and taxonomic classification.</title>
        <authorList>
            <person name="Goeker M."/>
        </authorList>
    </citation>
    <scope>NUCLEOTIDE SEQUENCE [LARGE SCALE GENOMIC DNA]</scope>
    <source>
        <strain evidence="2 3">DSM 19730</strain>
    </source>
</reference>
<name>A0ABV2KM91_9HYPH</name>
<sequence>MSAIASIASAIFKRAGKSDRFVVAIAGPPGAGKSTLSEKLKELLPEGAVEVVPMDGFHFDDIVLERRGLRARKGSPETFDFAGFEALLKRIRAGEPDLAIPVFDRSMELSRAAAAILDKDIRFVLVEGNYLLLDEEPWSRLADLFDFSVFLDVPDPVLERRLLARWHDHGLPDEEARAKVASNDLPNAGRVLSKRRAADMVVGDGEEL</sequence>
<dbReference type="RefSeq" id="WP_354152060.1">
    <property type="nucleotide sequence ID" value="NZ_JBEPMN010000009.1"/>
</dbReference>
<accession>A0ABV2KM91</accession>
<dbReference type="NCBIfam" id="NF006746">
    <property type="entry name" value="PRK09270.1-5"/>
    <property type="match status" value="1"/>
</dbReference>
<dbReference type="SUPFAM" id="SSF52540">
    <property type="entry name" value="P-loop containing nucleoside triphosphate hydrolases"/>
    <property type="match status" value="1"/>
</dbReference>
<protein>
    <submittedName>
        <fullName evidence="2">Pantothenate kinase</fullName>
    </submittedName>
</protein>
<evidence type="ECO:0000259" key="1">
    <source>
        <dbReference type="Pfam" id="PF00485"/>
    </source>
</evidence>
<dbReference type="Gene3D" id="3.40.50.300">
    <property type="entry name" value="P-loop containing nucleotide triphosphate hydrolases"/>
    <property type="match status" value="1"/>
</dbReference>